<dbReference type="Proteomes" id="UP000614287">
    <property type="component" value="Unassembled WGS sequence"/>
</dbReference>
<reference evidence="1" key="1">
    <citation type="journal article" date="2014" name="Int. J. Syst. Evol. Microbiol.">
        <title>Complete genome sequence of Corynebacterium casei LMG S-19264T (=DSM 44701T), isolated from a smear-ripened cheese.</title>
        <authorList>
            <consortium name="US DOE Joint Genome Institute (JGI-PGF)"/>
            <person name="Walter F."/>
            <person name="Albersmeier A."/>
            <person name="Kalinowski J."/>
            <person name="Ruckert C."/>
        </authorList>
    </citation>
    <scope>NUCLEOTIDE SEQUENCE</scope>
    <source>
        <strain evidence="1">KCTC 32501</strain>
    </source>
</reference>
<sequence length="274" mass="31171">MVNQSIRPSTIVGIKRLATQYQKQQTTNGNVLSRSAALNLAAQVAGFENFRHAQNQLKRLTSQTQAEYPIHLTAYWQERQGQQIGKERLSISLHKPLNELLKPADLKKLSELHRYEQVNTDHLQRSDYCRNQSMARSSVCTAARILQFIAATGLRPSTGYSKAYPIKKGEIQVVPGQDHVSIWLDGNKRYLIVDEPYGDIQQNRFTAREAWCRTHGYQEAKPDWLGMHNPFGGTELYLLSHNERGVPLDPILTALAQIRHSPSEQNWQGESSVR</sequence>
<proteinExistence type="predicted"/>
<gene>
    <name evidence="1" type="ORF">GCM10009007_18790</name>
</gene>
<evidence type="ECO:0000313" key="1">
    <source>
        <dbReference type="EMBL" id="GHA78120.1"/>
    </source>
</evidence>
<dbReference type="RefSeq" id="WP_189493711.1">
    <property type="nucleotide sequence ID" value="NZ_BMZG01000011.1"/>
</dbReference>
<dbReference type="AlphaFoldDB" id="A0A8J3FZ22"/>
<evidence type="ECO:0000313" key="2">
    <source>
        <dbReference type="Proteomes" id="UP000614287"/>
    </source>
</evidence>
<accession>A0A8J3FZ22</accession>
<protein>
    <submittedName>
        <fullName evidence="1">Uncharacterized protein</fullName>
    </submittedName>
</protein>
<reference evidence="1" key="2">
    <citation type="submission" date="2020-09" db="EMBL/GenBank/DDBJ databases">
        <authorList>
            <person name="Sun Q."/>
            <person name="Kim S."/>
        </authorList>
    </citation>
    <scope>NUCLEOTIDE SEQUENCE</scope>
    <source>
        <strain evidence="1">KCTC 32501</strain>
    </source>
</reference>
<keyword evidence="2" id="KW-1185">Reference proteome</keyword>
<organism evidence="1 2">
    <name type="scientific">Formosimonas limnophila</name>
    <dbReference type="NCBI Taxonomy" id="1384487"/>
    <lineage>
        <taxon>Bacteria</taxon>
        <taxon>Pseudomonadati</taxon>
        <taxon>Pseudomonadota</taxon>
        <taxon>Betaproteobacteria</taxon>
        <taxon>Burkholderiales</taxon>
        <taxon>Burkholderiaceae</taxon>
        <taxon>Formosimonas</taxon>
    </lineage>
</organism>
<comment type="caution">
    <text evidence="1">The sequence shown here is derived from an EMBL/GenBank/DDBJ whole genome shotgun (WGS) entry which is preliminary data.</text>
</comment>
<name>A0A8J3FZ22_9BURK</name>
<dbReference type="EMBL" id="BMZG01000011">
    <property type="protein sequence ID" value="GHA78120.1"/>
    <property type="molecule type" value="Genomic_DNA"/>
</dbReference>